<proteinExistence type="predicted"/>
<evidence type="ECO:0000256" key="2">
    <source>
        <dbReference type="SAM" id="Phobius"/>
    </source>
</evidence>
<reference evidence="3" key="1">
    <citation type="submission" date="2020-10" db="EMBL/GenBank/DDBJ databases">
        <authorList>
            <person name="Gilroy R."/>
        </authorList>
    </citation>
    <scope>NUCLEOTIDE SEQUENCE</scope>
    <source>
        <strain evidence="3">11687</strain>
    </source>
</reference>
<reference evidence="3" key="2">
    <citation type="journal article" date="2021" name="PeerJ">
        <title>Extensive microbial diversity within the chicken gut microbiome revealed by metagenomics and culture.</title>
        <authorList>
            <person name="Gilroy R."/>
            <person name="Ravi A."/>
            <person name="Getino M."/>
            <person name="Pursley I."/>
            <person name="Horton D.L."/>
            <person name="Alikhan N.F."/>
            <person name="Baker D."/>
            <person name="Gharbi K."/>
            <person name="Hall N."/>
            <person name="Watson M."/>
            <person name="Adriaenssens E.M."/>
            <person name="Foster-Nyarko E."/>
            <person name="Jarju S."/>
            <person name="Secka A."/>
            <person name="Antonio M."/>
            <person name="Oren A."/>
            <person name="Chaudhuri R.R."/>
            <person name="La Ragione R."/>
            <person name="Hildebrand F."/>
            <person name="Pallen M.J."/>
        </authorList>
    </citation>
    <scope>NUCLEOTIDE SEQUENCE</scope>
    <source>
        <strain evidence="3">11687</strain>
    </source>
</reference>
<sequence>MDRKTQEDDGRTIADMSAEWMPWNRGVWRRKRRAERTAQPQESKEEQKRKYRAAVRAQYLAMLPMLGCILAGFGLMYFLLRLWLGA</sequence>
<feature type="region of interest" description="Disordered" evidence="1">
    <location>
        <begin position="29"/>
        <end position="49"/>
    </location>
</feature>
<accession>A0A9D1MG27</accession>
<evidence type="ECO:0000313" key="3">
    <source>
        <dbReference type="EMBL" id="HIU59412.1"/>
    </source>
</evidence>
<evidence type="ECO:0000256" key="1">
    <source>
        <dbReference type="SAM" id="MobiDB-lite"/>
    </source>
</evidence>
<feature type="transmembrane region" description="Helical" evidence="2">
    <location>
        <begin position="59"/>
        <end position="80"/>
    </location>
</feature>
<dbReference type="Proteomes" id="UP000824081">
    <property type="component" value="Unassembled WGS sequence"/>
</dbReference>
<protein>
    <submittedName>
        <fullName evidence="3">Uncharacterized protein</fullName>
    </submittedName>
</protein>
<gene>
    <name evidence="3" type="ORF">IAC57_04840</name>
</gene>
<keyword evidence="2" id="KW-1133">Transmembrane helix</keyword>
<name>A0A9D1MG27_9FIRM</name>
<organism evidence="3 4">
    <name type="scientific">Candidatus Scatosoma pullistercoris</name>
    <dbReference type="NCBI Taxonomy" id="2840934"/>
    <lineage>
        <taxon>Bacteria</taxon>
        <taxon>Bacillati</taxon>
        <taxon>Bacillota</taxon>
        <taxon>Clostridia</taxon>
        <taxon>Candidatus Scatosoma</taxon>
    </lineage>
</organism>
<dbReference type="AlphaFoldDB" id="A0A9D1MG27"/>
<keyword evidence="2" id="KW-0812">Transmembrane</keyword>
<keyword evidence="2" id="KW-0472">Membrane</keyword>
<comment type="caution">
    <text evidence="3">The sequence shown here is derived from an EMBL/GenBank/DDBJ whole genome shotgun (WGS) entry which is preliminary data.</text>
</comment>
<evidence type="ECO:0000313" key="4">
    <source>
        <dbReference type="Proteomes" id="UP000824081"/>
    </source>
</evidence>
<dbReference type="EMBL" id="DVMZ01000130">
    <property type="protein sequence ID" value="HIU59412.1"/>
    <property type="molecule type" value="Genomic_DNA"/>
</dbReference>